<evidence type="ECO:0000313" key="1">
    <source>
        <dbReference type="EMBL" id="WIC39723.1"/>
    </source>
</evidence>
<dbReference type="Proteomes" id="UP001237988">
    <property type="component" value="Segment"/>
</dbReference>
<evidence type="ECO:0000313" key="2">
    <source>
        <dbReference type="Proteomes" id="UP001237988"/>
    </source>
</evidence>
<sequence length="93" mass="10683">MKLLVINGNGYSIFPPSGAWFFLSEQGFLTALSQSGALHKITKEKPDLEYLYFDEDELDENTAAELERIWRMDANGDYITVFKNIWSELEDNA</sequence>
<protein>
    <submittedName>
        <fullName evidence="1">Uncharacterized protein</fullName>
    </submittedName>
</protein>
<reference evidence="1" key="1">
    <citation type="submission" date="2023-04" db="EMBL/GenBank/DDBJ databases">
        <title>Bacteriophage Phass-1 Discovered in the Human Gut Virome - the Founding Member of the Proposed New Family Phassviridae.</title>
        <authorList>
            <person name="Tikunov A.Y."/>
            <person name="Morozova V.V."/>
            <person name="Chechushkov A.V."/>
            <person name="Tikunova N.V."/>
        </authorList>
    </citation>
    <scope>NUCLEOTIDE SEQUENCE</scope>
</reference>
<accession>A0AAF0LW73</accession>
<dbReference type="EMBL" id="OQ749652">
    <property type="protein sequence ID" value="WIC39723.1"/>
    <property type="molecule type" value="Genomic_DNA"/>
</dbReference>
<proteinExistence type="predicted"/>
<organism evidence="1 2">
    <name type="scientific">Phage Phass-1</name>
    <dbReference type="NCBI Taxonomy" id="3043662"/>
    <lineage>
        <taxon>Viruses</taxon>
        <taxon>Duplodnaviria</taxon>
        <taxon>Heunggongvirae</taxon>
        <taxon>Uroviricota</taxon>
        <taxon>Caudoviricetes</taxon>
        <taxon>Caudoviricetes code 15 clade</taxon>
    </lineage>
</organism>
<name>A0AAF0LW73_9CAUD</name>